<evidence type="ECO:0000313" key="4">
    <source>
        <dbReference type="EMBL" id="GAA3935524.1"/>
    </source>
</evidence>
<evidence type="ECO:0000259" key="3">
    <source>
        <dbReference type="SMART" id="SM00062"/>
    </source>
</evidence>
<reference evidence="5" key="1">
    <citation type="journal article" date="2019" name="Int. J. Syst. Evol. Microbiol.">
        <title>The Global Catalogue of Microorganisms (GCM) 10K type strain sequencing project: providing services to taxonomists for standard genome sequencing and annotation.</title>
        <authorList>
            <consortium name="The Broad Institute Genomics Platform"/>
            <consortium name="The Broad Institute Genome Sequencing Center for Infectious Disease"/>
            <person name="Wu L."/>
            <person name="Ma J."/>
        </authorList>
    </citation>
    <scope>NUCLEOTIDE SEQUENCE [LARGE SCALE GENOMIC DNA]</scope>
    <source>
        <strain evidence="5">JCM 17551</strain>
    </source>
</reference>
<keyword evidence="5" id="KW-1185">Reference proteome</keyword>
<organism evidence="4 5">
    <name type="scientific">Litoribacillus peritrichatus</name>
    <dbReference type="NCBI Taxonomy" id="718191"/>
    <lineage>
        <taxon>Bacteria</taxon>
        <taxon>Pseudomonadati</taxon>
        <taxon>Pseudomonadota</taxon>
        <taxon>Gammaproteobacteria</taxon>
        <taxon>Oceanospirillales</taxon>
        <taxon>Oceanospirillaceae</taxon>
        <taxon>Litoribacillus</taxon>
    </lineage>
</organism>
<comment type="caution">
    <text evidence="4">The sequence shown here is derived from an EMBL/GenBank/DDBJ whole genome shotgun (WGS) entry which is preliminary data.</text>
</comment>
<proteinExistence type="inferred from homology"/>
<dbReference type="Proteomes" id="UP001501565">
    <property type="component" value="Unassembled WGS sequence"/>
</dbReference>
<dbReference type="SMART" id="SM00062">
    <property type="entry name" value="PBPb"/>
    <property type="match status" value="1"/>
</dbReference>
<accession>A0ABP7N2S1</accession>
<keyword evidence="2" id="KW-0732">Signal</keyword>
<evidence type="ECO:0000256" key="1">
    <source>
        <dbReference type="ARBA" id="ARBA00010333"/>
    </source>
</evidence>
<dbReference type="PANTHER" id="PTHR35936">
    <property type="entry name" value="MEMBRANE-BOUND LYTIC MUREIN TRANSGLYCOSYLASE F"/>
    <property type="match status" value="1"/>
</dbReference>
<evidence type="ECO:0000256" key="2">
    <source>
        <dbReference type="ARBA" id="ARBA00022729"/>
    </source>
</evidence>
<dbReference type="Gene3D" id="3.40.190.10">
    <property type="entry name" value="Periplasmic binding protein-like II"/>
    <property type="match status" value="2"/>
</dbReference>
<gene>
    <name evidence="4" type="ORF">GCM10022277_35050</name>
</gene>
<dbReference type="EMBL" id="BAABBN010000012">
    <property type="protein sequence ID" value="GAA3935524.1"/>
    <property type="molecule type" value="Genomic_DNA"/>
</dbReference>
<dbReference type="PANTHER" id="PTHR35936:SF25">
    <property type="entry name" value="ABC TRANSPORTER SUBSTRATE-BINDING PROTEIN"/>
    <property type="match status" value="1"/>
</dbReference>
<evidence type="ECO:0000313" key="5">
    <source>
        <dbReference type="Proteomes" id="UP001501565"/>
    </source>
</evidence>
<protein>
    <recommendedName>
        <fullName evidence="3">Solute-binding protein family 3/N-terminal domain-containing protein</fullName>
    </recommendedName>
</protein>
<sequence length="245" mass="27883">MTYGETRSDSPTLQVVGAEFPPYFTDKHKDHGILGLVLRAALSRHGYHLEFKVKPFARAVEEVKTGRADILAATYKTPEREVLFHFSYPIIESEVLLIKHSATDIHYQTLEDLVSYRIGKIRRSSSTLNIDQLSNLNIIQVNSYTQGLNMLLLDRIDLMIFNQLVLKHYLNSPSYSKKRSKLQTLTPALGKQKTYAAISKKINNHQALSNTLNTTLETLSMNGQLERMIESYLQSAYPADNDHKN</sequence>
<dbReference type="SUPFAM" id="SSF53850">
    <property type="entry name" value="Periplasmic binding protein-like II"/>
    <property type="match status" value="1"/>
</dbReference>
<name>A0ABP7N2S1_9GAMM</name>
<dbReference type="InterPro" id="IPR001638">
    <property type="entry name" value="Solute-binding_3/MltF_N"/>
</dbReference>
<feature type="domain" description="Solute-binding protein family 3/N-terminal" evidence="3">
    <location>
        <begin position="12"/>
        <end position="236"/>
    </location>
</feature>
<comment type="similarity">
    <text evidence="1">Belongs to the bacterial solute-binding protein 3 family.</text>
</comment>
<dbReference type="Pfam" id="PF00497">
    <property type="entry name" value="SBP_bac_3"/>
    <property type="match status" value="1"/>
</dbReference>